<accession>U6RIF0</accession>
<evidence type="ECO:0000313" key="6">
    <source>
        <dbReference type="Proteomes" id="UP000017831"/>
    </source>
</evidence>
<dbReference type="eggNOG" id="COG0250">
    <property type="taxonomic scope" value="Bacteria"/>
</dbReference>
<comment type="caution">
    <text evidence="5">The sequence shown here is derived from an EMBL/GenBank/DDBJ whole genome shotgun (WGS) entry which is preliminary data.</text>
</comment>
<dbReference type="OrthoDB" id="9796143at2"/>
<dbReference type="CDD" id="cd09895">
    <property type="entry name" value="NGN_SP_UpxY"/>
    <property type="match status" value="1"/>
</dbReference>
<feature type="domain" description="KOW" evidence="4">
    <location>
        <begin position="113"/>
        <end position="140"/>
    </location>
</feature>
<dbReference type="PATRIC" id="fig|1121098.3.peg.1788"/>
<keyword evidence="2" id="KW-0805">Transcription regulation</keyword>
<evidence type="ECO:0000256" key="3">
    <source>
        <dbReference type="ARBA" id="ARBA00023163"/>
    </source>
</evidence>
<sequence length="166" mass="19008">MKKWYVAYVLSRHEKKTAERLTKMGIENFLPVQEEIRQWTHRRQKVTRVVIPMMIFVHATPQERAEVLTLSSVSRYMVLRGEHTPAVIPDLQMERFKFMLDYSEEAVEMCSTPLAPGEMVRVIKGPLAGMEGELVNVDGRSKVVVRLEMLGYAGVDMPVGFVEAVK</sequence>
<gene>
    <name evidence="5" type="ORF">HMPREF1534_01761</name>
</gene>
<dbReference type="EMBL" id="AQHY01000022">
    <property type="protein sequence ID" value="EOA54948.1"/>
    <property type="molecule type" value="Genomic_DNA"/>
</dbReference>
<reference evidence="5 6" key="1">
    <citation type="submission" date="2013-04" db="EMBL/GenBank/DDBJ databases">
        <title>The Genome Sequence of Bacteroides massiliensis DSM 17679.</title>
        <authorList>
            <consortium name="The Broad Institute Genomics Platform"/>
            <person name="Earl A."/>
            <person name="Ward D."/>
            <person name="Feldgarden M."/>
            <person name="Gevers D."/>
            <person name="Martens E."/>
            <person name="Fenner L."/>
            <person name="Roux V."/>
            <person name="Mallet M.N."/>
            <person name="Raoult D."/>
            <person name="Walker B."/>
            <person name="Young S."/>
            <person name="Zeng Q."/>
            <person name="Gargeya S."/>
            <person name="Fitzgerald M."/>
            <person name="Haas B."/>
            <person name="Abouelleil A."/>
            <person name="Allen A.W."/>
            <person name="Alvarado L."/>
            <person name="Arachchi H.M."/>
            <person name="Berlin A.M."/>
            <person name="Chapman S.B."/>
            <person name="Gainer-Dewar J."/>
            <person name="Goldberg J."/>
            <person name="Griggs A."/>
            <person name="Gujja S."/>
            <person name="Hansen M."/>
            <person name="Howarth C."/>
            <person name="Imamovic A."/>
            <person name="Ireland A."/>
            <person name="Larimer J."/>
            <person name="McCowan C."/>
            <person name="Murphy C."/>
            <person name="Pearson M."/>
            <person name="Poon T.W."/>
            <person name="Priest M."/>
            <person name="Roberts A."/>
            <person name="Saif S."/>
            <person name="Shea T."/>
            <person name="Sisk P."/>
            <person name="Sykes S."/>
            <person name="Wortman J."/>
            <person name="Nusbaum C."/>
            <person name="Birren B."/>
        </authorList>
    </citation>
    <scope>NUCLEOTIDE SEQUENCE [LARGE SCALE GENOMIC DNA]</scope>
    <source>
        <strain evidence="6">B84634 / Timone 84634 / DSM 17679 / JCM 13223</strain>
    </source>
</reference>
<evidence type="ECO:0000256" key="1">
    <source>
        <dbReference type="ARBA" id="ARBA00022814"/>
    </source>
</evidence>
<dbReference type="SMART" id="SM00739">
    <property type="entry name" value="KOW"/>
    <property type="match status" value="1"/>
</dbReference>
<dbReference type="Pfam" id="PF00467">
    <property type="entry name" value="KOW"/>
    <property type="match status" value="1"/>
</dbReference>
<evidence type="ECO:0000256" key="2">
    <source>
        <dbReference type="ARBA" id="ARBA00023015"/>
    </source>
</evidence>
<dbReference type="HOGENOM" id="CLU_067287_5_2_10"/>
<dbReference type="InterPro" id="IPR036735">
    <property type="entry name" value="NGN_dom_sf"/>
</dbReference>
<dbReference type="GO" id="GO:0006354">
    <property type="term" value="P:DNA-templated transcription elongation"/>
    <property type="evidence" value="ECO:0007669"/>
    <property type="project" value="InterPro"/>
</dbReference>
<organism evidence="5 6">
    <name type="scientific">Phocaeicola massiliensis B84634 = Timone 84634 = DSM 17679 = JCM 13223</name>
    <dbReference type="NCBI Taxonomy" id="1121098"/>
    <lineage>
        <taxon>Bacteria</taxon>
        <taxon>Pseudomonadati</taxon>
        <taxon>Bacteroidota</taxon>
        <taxon>Bacteroidia</taxon>
        <taxon>Bacteroidales</taxon>
        <taxon>Bacteroidaceae</taxon>
        <taxon>Phocaeicola</taxon>
    </lineage>
</organism>
<dbReference type="NCBIfam" id="NF033644">
    <property type="entry name" value="antiterm_UpxY"/>
    <property type="match status" value="1"/>
</dbReference>
<dbReference type="STRING" id="1121098.HMPREF1534_01761"/>
<dbReference type="SUPFAM" id="SSF50104">
    <property type="entry name" value="Translation proteins SH3-like domain"/>
    <property type="match status" value="1"/>
</dbReference>
<keyword evidence="3" id="KW-0804">Transcription</keyword>
<dbReference type="CDD" id="cd06091">
    <property type="entry name" value="KOW_NusG"/>
    <property type="match status" value="1"/>
</dbReference>
<evidence type="ECO:0000313" key="5">
    <source>
        <dbReference type="EMBL" id="EOA54948.1"/>
    </source>
</evidence>
<protein>
    <recommendedName>
        <fullName evidence="4">KOW domain-containing protein</fullName>
    </recommendedName>
</protein>
<dbReference type="AlphaFoldDB" id="U6RIF0"/>
<dbReference type="Pfam" id="PF02357">
    <property type="entry name" value="NusG"/>
    <property type="match status" value="1"/>
</dbReference>
<name>U6RIF0_9BACT</name>
<dbReference type="InterPro" id="IPR008991">
    <property type="entry name" value="Translation_prot_SH3-like_sf"/>
</dbReference>
<dbReference type="SUPFAM" id="SSF82679">
    <property type="entry name" value="N-utilization substance G protein NusG, N-terminal domain"/>
    <property type="match status" value="1"/>
</dbReference>
<keyword evidence="1" id="KW-0889">Transcription antitermination</keyword>
<dbReference type="PANTHER" id="PTHR30265">
    <property type="entry name" value="RHO-INTERACTING TRANSCRIPTION TERMINATION FACTOR NUSG"/>
    <property type="match status" value="1"/>
</dbReference>
<dbReference type="Proteomes" id="UP000017831">
    <property type="component" value="Unassembled WGS sequence"/>
</dbReference>
<proteinExistence type="predicted"/>
<keyword evidence="6" id="KW-1185">Reference proteome</keyword>
<dbReference type="PANTHER" id="PTHR30265:SF4">
    <property type="entry name" value="KOW MOTIF FAMILY PROTEIN, EXPRESSED"/>
    <property type="match status" value="1"/>
</dbReference>
<dbReference type="GO" id="GO:0031564">
    <property type="term" value="P:transcription antitermination"/>
    <property type="evidence" value="ECO:0007669"/>
    <property type="project" value="UniProtKB-KW"/>
</dbReference>
<dbReference type="InterPro" id="IPR043425">
    <property type="entry name" value="NusG-like"/>
</dbReference>
<dbReference type="InterPro" id="IPR005824">
    <property type="entry name" value="KOW"/>
</dbReference>
<dbReference type="GeneID" id="60062269"/>
<dbReference type="RefSeq" id="WP_005939730.1">
    <property type="nucleotide sequence ID" value="NZ_KB890353.1"/>
</dbReference>
<dbReference type="InterPro" id="IPR006645">
    <property type="entry name" value="NGN-like_dom"/>
</dbReference>
<dbReference type="Gene3D" id="3.30.70.940">
    <property type="entry name" value="NusG, N-terminal domain"/>
    <property type="match status" value="1"/>
</dbReference>
<evidence type="ECO:0000259" key="4">
    <source>
        <dbReference type="SMART" id="SM00739"/>
    </source>
</evidence>